<dbReference type="EMBL" id="WQNF01000040">
    <property type="protein sequence ID" value="MVT70267.1"/>
    <property type="molecule type" value="Genomic_DNA"/>
</dbReference>
<organism evidence="1 2">
    <name type="scientific">Bradyrhizobium pachyrhizi</name>
    <dbReference type="NCBI Taxonomy" id="280333"/>
    <lineage>
        <taxon>Bacteria</taxon>
        <taxon>Pseudomonadati</taxon>
        <taxon>Pseudomonadota</taxon>
        <taxon>Alphaproteobacteria</taxon>
        <taxon>Hyphomicrobiales</taxon>
        <taxon>Nitrobacteraceae</taxon>
        <taxon>Bradyrhizobium</taxon>
    </lineage>
</organism>
<name>A0A844SVD0_9BRAD</name>
<dbReference type="Proteomes" id="UP000436468">
    <property type="component" value="Unassembled WGS sequence"/>
</dbReference>
<dbReference type="AlphaFoldDB" id="A0A844SVD0"/>
<sequence>MPPLVVIIASTHLGVLATINITAQPSENIDECRKMGESAIKAATLKPGFSAAYVCHDTTLQQGLSGALGIVAYMQKEDGRVTILEGHMATLSDCRIAGVAAVAAASKIAPNTTAWAWACYDVGSFGR</sequence>
<comment type="caution">
    <text evidence="1">The sequence shown here is derived from an EMBL/GenBank/DDBJ whole genome shotgun (WGS) entry which is preliminary data.</text>
</comment>
<accession>A0A844SVD0</accession>
<protein>
    <submittedName>
        <fullName evidence="1">Uncharacterized protein</fullName>
    </submittedName>
</protein>
<gene>
    <name evidence="1" type="ORF">GPL21_34905</name>
</gene>
<evidence type="ECO:0000313" key="1">
    <source>
        <dbReference type="EMBL" id="MVT70267.1"/>
    </source>
</evidence>
<reference evidence="1 2" key="1">
    <citation type="submission" date="2019-12" db="EMBL/GenBank/DDBJ databases">
        <title>Draft genome sequences Bradyrhizobium cajani AMBPC1010, Bradyrhizobium pachyrhizi AMBPC1040 and Bradyrhizobium yuanmingense ALSPC3051, three plant growth promoting strains isolated from nodules of Cajanus cajan L. in Dominican Republic.</title>
        <authorList>
            <person name="Flores-Felix J.D."/>
            <person name="Araujo J."/>
            <person name="Diaz-Alcantara C."/>
            <person name="Gonzalez-Andres F."/>
            <person name="Velazquez E."/>
        </authorList>
    </citation>
    <scope>NUCLEOTIDE SEQUENCE [LARGE SCALE GENOMIC DNA]</scope>
    <source>
        <strain evidence="1 2">1040</strain>
    </source>
</reference>
<proteinExistence type="predicted"/>
<dbReference type="RefSeq" id="WP_050403032.1">
    <property type="nucleotide sequence ID" value="NZ_WQNF01000040.1"/>
</dbReference>
<evidence type="ECO:0000313" key="2">
    <source>
        <dbReference type="Proteomes" id="UP000436468"/>
    </source>
</evidence>
<keyword evidence="2" id="KW-1185">Reference proteome</keyword>